<evidence type="ECO:0000313" key="2">
    <source>
        <dbReference type="EMBL" id="ACV68611.1"/>
    </source>
</evidence>
<dbReference type="PANTHER" id="PTHR30087">
    <property type="entry name" value="INNER MEMBRANE PROTEIN"/>
    <property type="match status" value="1"/>
</dbReference>
<dbReference type="RefSeq" id="WP_015751758.1">
    <property type="nucleotide sequence ID" value="NC_013223.1"/>
</dbReference>
<dbReference type="InterPro" id="IPR007553">
    <property type="entry name" value="2-thiour_desulf"/>
</dbReference>
<dbReference type="InterPro" id="IPR017087">
    <property type="entry name" value="UCP037004"/>
</dbReference>
<dbReference type="eggNOG" id="COG1683">
    <property type="taxonomic scope" value="Bacteria"/>
</dbReference>
<name>C8X2G4_DESRD</name>
<evidence type="ECO:0000313" key="3">
    <source>
        <dbReference type="Proteomes" id="UP000001052"/>
    </source>
</evidence>
<protein>
    <recommendedName>
        <fullName evidence="1">DUF1722 domain-containing protein</fullName>
    </recommendedName>
</protein>
<dbReference type="HOGENOM" id="CLU_076318_0_0_7"/>
<dbReference type="eggNOG" id="COG3272">
    <property type="taxonomic scope" value="Bacteria"/>
</dbReference>
<dbReference type="PIRSF" id="PIRSF037004">
    <property type="entry name" value="UCP037004"/>
    <property type="match status" value="1"/>
</dbReference>
<dbReference type="OrthoDB" id="495783at2"/>
<organism evidence="2 3">
    <name type="scientific">Desulfohalobium retbaense (strain ATCC 49708 / DSM 5692 / JCM 16813 / HR100)</name>
    <dbReference type="NCBI Taxonomy" id="485915"/>
    <lineage>
        <taxon>Bacteria</taxon>
        <taxon>Pseudomonadati</taxon>
        <taxon>Thermodesulfobacteriota</taxon>
        <taxon>Desulfovibrionia</taxon>
        <taxon>Desulfovibrionales</taxon>
        <taxon>Desulfohalobiaceae</taxon>
        <taxon>Desulfohalobium</taxon>
    </lineage>
</organism>
<reference evidence="2 3" key="2">
    <citation type="journal article" date="2010" name="Stand. Genomic Sci.">
        <title>Complete genome sequence of Desulfohalobium retbaense type strain (HR(100)).</title>
        <authorList>
            <person name="Spring S."/>
            <person name="Nolan M."/>
            <person name="Lapidus A."/>
            <person name="Glavina Del Rio T."/>
            <person name="Copeland A."/>
            <person name="Tice H."/>
            <person name="Cheng J.F."/>
            <person name="Lucas S."/>
            <person name="Land M."/>
            <person name="Chen F."/>
            <person name="Bruce D."/>
            <person name="Goodwin L."/>
            <person name="Pitluck S."/>
            <person name="Ivanova N."/>
            <person name="Mavromatis K."/>
            <person name="Mikhailova N."/>
            <person name="Pati A."/>
            <person name="Chen A."/>
            <person name="Palaniappan K."/>
            <person name="Hauser L."/>
            <person name="Chang Y.J."/>
            <person name="Jeffries C.D."/>
            <person name="Munk C."/>
            <person name="Kiss H."/>
            <person name="Chain P."/>
            <person name="Han C."/>
            <person name="Brettin T."/>
            <person name="Detter J.C."/>
            <person name="Schuler E."/>
            <person name="Goker M."/>
            <person name="Rohde M."/>
            <person name="Bristow J."/>
            <person name="Eisen J.A."/>
            <person name="Markowitz V."/>
            <person name="Hugenholtz P."/>
            <person name="Kyrpides N.C."/>
            <person name="Klenk H.P."/>
        </authorList>
    </citation>
    <scope>NUCLEOTIDE SEQUENCE [LARGE SCALE GENOMIC DNA]</scope>
    <source>
        <strain evidence="2 3">DSM 5692</strain>
    </source>
</reference>
<gene>
    <name evidence="2" type="ordered locus">Dret_1323</name>
</gene>
<feature type="domain" description="DUF1722" evidence="1">
    <location>
        <begin position="198"/>
        <end position="314"/>
    </location>
</feature>
<dbReference type="PANTHER" id="PTHR30087:SF0">
    <property type="entry name" value="INNER MEMBRANE PROTEIN"/>
    <property type="match status" value="1"/>
</dbReference>
<accession>C8X2G4</accession>
<dbReference type="InterPro" id="IPR013560">
    <property type="entry name" value="DUF1722"/>
</dbReference>
<dbReference type="AlphaFoldDB" id="C8X2G4"/>
<dbReference type="EMBL" id="CP001734">
    <property type="protein sequence ID" value="ACV68611.1"/>
    <property type="molecule type" value="Genomic_DNA"/>
</dbReference>
<dbReference type="STRING" id="485915.Dret_1323"/>
<dbReference type="KEGG" id="drt:Dret_1323"/>
<dbReference type="Proteomes" id="UP000001052">
    <property type="component" value="Chromosome"/>
</dbReference>
<keyword evidence="3" id="KW-1185">Reference proteome</keyword>
<sequence length="323" mass="37594">MEIPAHSNEASIRLGVSTCLLGKAVRYDGGHKLDRYVRDTLGRYFEYVPVCPEVECGMPVPREALRLVGEPEAPRLVTIRSREDHTDQMQAWGESKLEELAEKDLCGYIFKSRSPSSGMERIKVYNEQGMPAPTGVGIWARMFMDRFPLLPVEDEGRLHDPKLREQFIERVFVYWRWRQLAKQGPDVGRLVDFHSRHKLLLMAHSPELYKEMGRYVAQAKQMEPDALLPGYLELLDRAMRVKTTTKKHINVLHHLLGYFKDQLSSDEKQEFLEILEHYRAGNVPLIVPITLVNHFVRKYEEPYLGLQYYLNPHPIELRLRNNA</sequence>
<proteinExistence type="predicted"/>
<dbReference type="Pfam" id="PF08349">
    <property type="entry name" value="DUF1722"/>
    <property type="match status" value="1"/>
</dbReference>
<reference evidence="3" key="1">
    <citation type="submission" date="2009-09" db="EMBL/GenBank/DDBJ databases">
        <title>The complete chromosome of Desulfohalobium retbaense DSM 5692.</title>
        <authorList>
            <consortium name="US DOE Joint Genome Institute (JGI-PGF)"/>
            <person name="Lucas S."/>
            <person name="Copeland A."/>
            <person name="Lapidus A."/>
            <person name="Glavina del Rio T."/>
            <person name="Dalin E."/>
            <person name="Tice H."/>
            <person name="Bruce D."/>
            <person name="Goodwin L."/>
            <person name="Pitluck S."/>
            <person name="Kyrpides N."/>
            <person name="Mavromatis K."/>
            <person name="Ivanova N."/>
            <person name="Mikhailova N."/>
            <person name="Munk A.C."/>
            <person name="Brettin T."/>
            <person name="Detter J.C."/>
            <person name="Han C."/>
            <person name="Tapia R."/>
            <person name="Larimer F."/>
            <person name="Land M."/>
            <person name="Hauser L."/>
            <person name="Markowitz V."/>
            <person name="Cheng J.-F."/>
            <person name="Hugenholtz P."/>
            <person name="Woyke T."/>
            <person name="Wu D."/>
            <person name="Spring S."/>
            <person name="Klenk H.-P."/>
            <person name="Eisen J.A."/>
        </authorList>
    </citation>
    <scope>NUCLEOTIDE SEQUENCE [LARGE SCALE GENOMIC DNA]</scope>
    <source>
        <strain evidence="3">DSM 5692</strain>
    </source>
</reference>
<evidence type="ECO:0000259" key="1">
    <source>
        <dbReference type="Pfam" id="PF08349"/>
    </source>
</evidence>
<dbReference type="Pfam" id="PF04463">
    <property type="entry name" value="2-thiour_desulf"/>
    <property type="match status" value="1"/>
</dbReference>